<dbReference type="PANTHER" id="PTHR11638">
    <property type="entry name" value="ATP-DEPENDENT CLP PROTEASE"/>
    <property type="match status" value="1"/>
</dbReference>
<dbReference type="OrthoDB" id="9803641at2"/>
<evidence type="ECO:0000256" key="2">
    <source>
        <dbReference type="ARBA" id="ARBA00022737"/>
    </source>
</evidence>
<dbReference type="InterPro" id="IPR017729">
    <property type="entry name" value="ATPase_T6SS_ClpV1"/>
</dbReference>
<evidence type="ECO:0000256" key="6">
    <source>
        <dbReference type="SAM" id="MobiDB-lite"/>
    </source>
</evidence>
<evidence type="ECO:0000256" key="4">
    <source>
        <dbReference type="ARBA" id="ARBA00022840"/>
    </source>
</evidence>
<evidence type="ECO:0000256" key="5">
    <source>
        <dbReference type="ARBA" id="ARBA00023186"/>
    </source>
</evidence>
<dbReference type="Proteomes" id="UP000046176">
    <property type="component" value="Unassembled WGS sequence"/>
</dbReference>
<protein>
    <submittedName>
        <fullName evidence="9">Type VI secretion ATPase, ClpV1 family</fullName>
    </submittedName>
</protein>
<dbReference type="GO" id="GO:0005524">
    <property type="term" value="F:ATP binding"/>
    <property type="evidence" value="ECO:0007669"/>
    <property type="project" value="UniProtKB-KW"/>
</dbReference>
<dbReference type="RefSeq" id="WP_046665554.1">
    <property type="nucleotide sequence ID" value="NZ_CCRH01000003.1"/>
</dbReference>
<dbReference type="Gene3D" id="1.10.1780.10">
    <property type="entry name" value="Clp, N-terminal domain"/>
    <property type="match status" value="1"/>
</dbReference>
<dbReference type="InterPro" id="IPR004176">
    <property type="entry name" value="Clp_R_N"/>
</dbReference>
<dbReference type="Gene3D" id="1.10.8.60">
    <property type="match status" value="1"/>
</dbReference>
<dbReference type="Gene3D" id="3.40.50.300">
    <property type="entry name" value="P-loop containing nucleotide triphosphate hydrolases"/>
    <property type="match status" value="3"/>
</dbReference>
<dbReference type="SUPFAM" id="SSF81923">
    <property type="entry name" value="Double Clp-N motif"/>
    <property type="match status" value="1"/>
</dbReference>
<dbReference type="AlphaFoldDB" id="A0A0T7FBX5"/>
<evidence type="ECO:0000259" key="8">
    <source>
        <dbReference type="SMART" id="SM01086"/>
    </source>
</evidence>
<gene>
    <name evidence="9" type="ORF">NGAL_HAMBI1145_12890</name>
</gene>
<accession>A0A0T7FBX5</accession>
<dbReference type="NCBIfam" id="TIGR03345">
    <property type="entry name" value="VI_ClpV1"/>
    <property type="match status" value="1"/>
</dbReference>
<feature type="domain" description="Clp ATPase C-terminal" evidence="8">
    <location>
        <begin position="793"/>
        <end position="885"/>
    </location>
</feature>
<dbReference type="InterPro" id="IPR036628">
    <property type="entry name" value="Clp_N_dom_sf"/>
</dbReference>
<dbReference type="GO" id="GO:0005737">
    <property type="term" value="C:cytoplasm"/>
    <property type="evidence" value="ECO:0007669"/>
    <property type="project" value="TreeGrafter"/>
</dbReference>
<dbReference type="InterPro" id="IPR001270">
    <property type="entry name" value="ClpA/B"/>
</dbReference>
<dbReference type="GO" id="GO:0034605">
    <property type="term" value="P:cellular response to heat"/>
    <property type="evidence" value="ECO:0007669"/>
    <property type="project" value="TreeGrafter"/>
</dbReference>
<feature type="compositionally biased region" description="Basic residues" evidence="6">
    <location>
        <begin position="912"/>
        <end position="926"/>
    </location>
</feature>
<feature type="compositionally biased region" description="Basic and acidic residues" evidence="6">
    <location>
        <begin position="897"/>
        <end position="911"/>
    </location>
</feature>
<name>A0A0T7FBX5_NEOGA</name>
<reference evidence="9 10" key="1">
    <citation type="submission" date="2014-08" db="EMBL/GenBank/DDBJ databases">
        <authorList>
            <person name="Chen Y.-H."/>
        </authorList>
    </citation>
    <scope>NUCLEOTIDE SEQUENCE [LARGE SCALE GENOMIC DNA]</scope>
</reference>
<dbReference type="PANTHER" id="PTHR11638:SF184">
    <property type="entry name" value="ATPASE WITH CHAPERONE ACTIVITY"/>
    <property type="match status" value="1"/>
</dbReference>
<dbReference type="CDD" id="cd19499">
    <property type="entry name" value="RecA-like_ClpB_Hsp104-like"/>
    <property type="match status" value="1"/>
</dbReference>
<dbReference type="GO" id="GO:0016887">
    <property type="term" value="F:ATP hydrolysis activity"/>
    <property type="evidence" value="ECO:0007669"/>
    <property type="project" value="InterPro"/>
</dbReference>
<evidence type="ECO:0000256" key="3">
    <source>
        <dbReference type="ARBA" id="ARBA00022741"/>
    </source>
</evidence>
<dbReference type="CDD" id="cd00009">
    <property type="entry name" value="AAA"/>
    <property type="match status" value="1"/>
</dbReference>
<dbReference type="SUPFAM" id="SSF52540">
    <property type="entry name" value="P-loop containing nucleoside triphosphate hydrolases"/>
    <property type="match status" value="2"/>
</dbReference>
<evidence type="ECO:0000313" key="10">
    <source>
        <dbReference type="Proteomes" id="UP000046176"/>
    </source>
</evidence>
<evidence type="ECO:0000259" key="7">
    <source>
        <dbReference type="SMART" id="SM00382"/>
    </source>
</evidence>
<feature type="domain" description="AAA+ ATPase" evidence="7">
    <location>
        <begin position="621"/>
        <end position="764"/>
    </location>
</feature>
<proteinExistence type="inferred from homology"/>
<dbReference type="PRINTS" id="PR00300">
    <property type="entry name" value="CLPPROTEASEA"/>
</dbReference>
<evidence type="ECO:0000313" key="9">
    <source>
        <dbReference type="EMBL" id="CDZ32518.1"/>
    </source>
</evidence>
<dbReference type="PROSITE" id="PS00870">
    <property type="entry name" value="CLPAB_1"/>
    <property type="match status" value="1"/>
</dbReference>
<dbReference type="Pfam" id="PF02861">
    <property type="entry name" value="Clp_N"/>
    <property type="match status" value="1"/>
</dbReference>
<dbReference type="InterPro" id="IPR027417">
    <property type="entry name" value="P-loop_NTPase"/>
</dbReference>
<dbReference type="InterPro" id="IPR041546">
    <property type="entry name" value="ClpA/ClpB_AAA_lid"/>
</dbReference>
<dbReference type="Pfam" id="PF00004">
    <property type="entry name" value="AAA"/>
    <property type="match status" value="1"/>
</dbReference>
<keyword evidence="5" id="KW-0143">Chaperone</keyword>
<organism evidence="9 10">
    <name type="scientific">Neorhizobium galegae bv. officinalis</name>
    <dbReference type="NCBI Taxonomy" id="323656"/>
    <lineage>
        <taxon>Bacteria</taxon>
        <taxon>Pseudomonadati</taxon>
        <taxon>Pseudomonadota</taxon>
        <taxon>Alphaproteobacteria</taxon>
        <taxon>Hyphomicrobiales</taxon>
        <taxon>Rhizobiaceae</taxon>
        <taxon>Rhizobium/Agrobacterium group</taxon>
        <taxon>Neorhizobium</taxon>
    </lineage>
</organism>
<keyword evidence="3" id="KW-0547">Nucleotide-binding</keyword>
<feature type="region of interest" description="Disordered" evidence="6">
    <location>
        <begin position="894"/>
        <end position="926"/>
    </location>
</feature>
<dbReference type="Pfam" id="PF07724">
    <property type="entry name" value="AAA_2"/>
    <property type="match status" value="1"/>
</dbReference>
<dbReference type="InterPro" id="IPR003959">
    <property type="entry name" value="ATPase_AAA_core"/>
</dbReference>
<feature type="domain" description="AAA+ ATPase" evidence="7">
    <location>
        <begin position="214"/>
        <end position="359"/>
    </location>
</feature>
<dbReference type="Pfam" id="PF17871">
    <property type="entry name" value="AAA_lid_9"/>
    <property type="match status" value="1"/>
</dbReference>
<dbReference type="SMART" id="SM01086">
    <property type="entry name" value="ClpB_D2-small"/>
    <property type="match status" value="1"/>
</dbReference>
<dbReference type="InterPro" id="IPR003593">
    <property type="entry name" value="AAA+_ATPase"/>
</dbReference>
<keyword evidence="4" id="KW-0067">ATP-binding</keyword>
<sequence length="926" mass="100650">MSHIDLSRLIRTLEPNLRVGLETAASLAARHQQPVVEVSHWLRAILDIPEVSAVFEDLRVPSETLRTELDAAIADIRREDGASLVLSQNLLSLAREAWLVASLQFGRSTITLADLLAALTADHALRSVVRGIAPSMRGLDRTRLDDRLEKATIDQTDNLSEPALSRPAFSSAENEFLRLYTRDMTADARAGKIDPVIGRDRELRQLIDILMRRRQNNPILVGEAGVGKTAVAEALALEIAAERVPERLKQVKLLLLDLSLLQAGAGVKGEFERRLHGVVDAVKTSPEPIILFIDEAHGLIGAGGQAGQGDAANILKPALARGELRTIAATTWSEYKRYIEKDAALTRRFQMVQVLEPDEETAVRMLRGVAESLKTHHKVRIRDEALVAAVRLSARYLPARQLPDKAISLIDTAAAGVALARQTSPEALKLLNNERDLLETEARWLSGEPETPGNIARLAEIARERDEIGAEIEALGAKFDEEMRLAREADRLEDVFAHDPAIVPLSPAGEASGSTNIAPFPPQAMTPESARTAFASTDRSLTAVAGETPLMPRVVDKEAVAAVVARWTGIPVGKLLSDQVETVKTLDARLKERVIGQNAAIERIASTMRAARAGLTDPRRPPAVFLLVGMSGTGKTETALSLADMLYGGSRYLTTINMSEFKEEHKISMLLGSPPGYVGYGEGGVLTEAVRRRPYGVLLLDEIDKAHPGVQEIFYQVFDKGTLRDGEGRDIDFKNTTIFMTANTGSELLAALAADPDTMPEGEALEALLLPELQKHFKPAFLGRTTVLPFMPLGRETLSGIVDIQIGRIRDRVGAAYGASLDLSAEAREALVSRAKASEMGARAIEIMIARDLLPVLSTFFLDAVAEGRKSAGITINFDGQRFGIDTESAAVQQKFAEPDHSRQADEEPSGRKRTRGGARRKATAP</sequence>
<evidence type="ECO:0000256" key="1">
    <source>
        <dbReference type="ARBA" id="ARBA00008675"/>
    </source>
</evidence>
<keyword evidence="2" id="KW-0677">Repeat</keyword>
<dbReference type="InterPro" id="IPR018368">
    <property type="entry name" value="ClpA/B_CS1"/>
</dbReference>
<dbReference type="InterPro" id="IPR050130">
    <property type="entry name" value="ClpA_ClpB"/>
</dbReference>
<dbReference type="Pfam" id="PF10431">
    <property type="entry name" value="ClpB_D2-small"/>
    <property type="match status" value="1"/>
</dbReference>
<comment type="similarity">
    <text evidence="1">Belongs to the ClpA/ClpB family.</text>
</comment>
<dbReference type="SMART" id="SM00382">
    <property type="entry name" value="AAA"/>
    <property type="match status" value="2"/>
</dbReference>
<dbReference type="InterPro" id="IPR019489">
    <property type="entry name" value="Clp_ATPase_C"/>
</dbReference>
<dbReference type="EMBL" id="CCRH01000003">
    <property type="protein sequence ID" value="CDZ32518.1"/>
    <property type="molecule type" value="Genomic_DNA"/>
</dbReference>